<dbReference type="InterPro" id="IPR011527">
    <property type="entry name" value="ABC1_TM_dom"/>
</dbReference>
<dbReference type="InterPro" id="IPR017871">
    <property type="entry name" value="ABC_transporter-like_CS"/>
</dbReference>
<dbReference type="InterPro" id="IPR039421">
    <property type="entry name" value="Type_1_exporter"/>
</dbReference>
<dbReference type="GO" id="GO:0016887">
    <property type="term" value="F:ATP hydrolysis activity"/>
    <property type="evidence" value="ECO:0007669"/>
    <property type="project" value="InterPro"/>
</dbReference>
<dbReference type="AlphaFoldDB" id="A0A8J8SH62"/>
<feature type="domain" description="ABC transporter" evidence="10">
    <location>
        <begin position="325"/>
        <end position="563"/>
    </location>
</feature>
<dbReference type="PROSITE" id="PS00211">
    <property type="entry name" value="ABC_TRANSPORTER_1"/>
    <property type="match status" value="1"/>
</dbReference>
<comment type="subcellular location">
    <subcellularLocation>
        <location evidence="1">Cell membrane</location>
        <topology evidence="1">Multi-pass membrane protein</topology>
    </subcellularLocation>
</comment>
<keyword evidence="7 9" id="KW-1133">Transmembrane helix</keyword>
<gene>
    <name evidence="12" type="ORF">HZI73_12640</name>
</gene>
<evidence type="ECO:0000256" key="6">
    <source>
        <dbReference type="ARBA" id="ARBA00022840"/>
    </source>
</evidence>
<dbReference type="InterPro" id="IPR003593">
    <property type="entry name" value="AAA+_ATPase"/>
</dbReference>
<dbReference type="Pfam" id="PF00664">
    <property type="entry name" value="ABC_membrane"/>
    <property type="match status" value="1"/>
</dbReference>
<feature type="transmembrane region" description="Helical" evidence="9">
    <location>
        <begin position="234"/>
        <end position="254"/>
    </location>
</feature>
<dbReference type="EMBL" id="CP058649">
    <property type="protein sequence ID" value="QUI23082.1"/>
    <property type="molecule type" value="Genomic_DNA"/>
</dbReference>
<dbReference type="GO" id="GO:0005524">
    <property type="term" value="F:ATP binding"/>
    <property type="evidence" value="ECO:0007669"/>
    <property type="project" value="UniProtKB-KW"/>
</dbReference>
<keyword evidence="6 12" id="KW-0067">ATP-binding</keyword>
<evidence type="ECO:0000256" key="9">
    <source>
        <dbReference type="SAM" id="Phobius"/>
    </source>
</evidence>
<dbReference type="InterPro" id="IPR027417">
    <property type="entry name" value="P-loop_NTPase"/>
</dbReference>
<accession>A0A8J8SH62</accession>
<dbReference type="Pfam" id="PF00005">
    <property type="entry name" value="ABC_tran"/>
    <property type="match status" value="1"/>
</dbReference>
<evidence type="ECO:0000313" key="12">
    <source>
        <dbReference type="EMBL" id="QUI23082.1"/>
    </source>
</evidence>
<dbReference type="PANTHER" id="PTHR43394:SF1">
    <property type="entry name" value="ATP-BINDING CASSETTE SUB-FAMILY B MEMBER 10, MITOCHONDRIAL"/>
    <property type="match status" value="1"/>
</dbReference>
<keyword evidence="5" id="KW-0547">Nucleotide-binding</keyword>
<dbReference type="FunFam" id="3.40.50.300:FF:000221">
    <property type="entry name" value="Multidrug ABC transporter ATP-binding protein"/>
    <property type="match status" value="1"/>
</dbReference>
<evidence type="ECO:0000256" key="1">
    <source>
        <dbReference type="ARBA" id="ARBA00004651"/>
    </source>
</evidence>
<dbReference type="PANTHER" id="PTHR43394">
    <property type="entry name" value="ATP-DEPENDENT PERMEASE MDL1, MITOCHONDRIAL"/>
    <property type="match status" value="1"/>
</dbReference>
<dbReference type="SUPFAM" id="SSF90123">
    <property type="entry name" value="ABC transporter transmembrane region"/>
    <property type="match status" value="1"/>
</dbReference>
<name>A0A8J8SH62_9FIRM</name>
<keyword evidence="4 9" id="KW-0812">Transmembrane</keyword>
<evidence type="ECO:0000256" key="2">
    <source>
        <dbReference type="ARBA" id="ARBA00022448"/>
    </source>
</evidence>
<evidence type="ECO:0000256" key="5">
    <source>
        <dbReference type="ARBA" id="ARBA00022741"/>
    </source>
</evidence>
<dbReference type="CDD" id="cd07346">
    <property type="entry name" value="ABC_6TM_exporters"/>
    <property type="match status" value="1"/>
</dbReference>
<dbReference type="PROSITE" id="PS50893">
    <property type="entry name" value="ABC_TRANSPORTER_2"/>
    <property type="match status" value="1"/>
</dbReference>
<dbReference type="InterPro" id="IPR036640">
    <property type="entry name" value="ABC1_TM_sf"/>
</dbReference>
<keyword evidence="2" id="KW-0813">Transport</keyword>
<proteinExistence type="predicted"/>
<dbReference type="GO" id="GO:0005886">
    <property type="term" value="C:plasma membrane"/>
    <property type="evidence" value="ECO:0007669"/>
    <property type="project" value="UniProtKB-SubCell"/>
</dbReference>
<evidence type="ECO:0000259" key="11">
    <source>
        <dbReference type="PROSITE" id="PS50929"/>
    </source>
</evidence>
<keyword evidence="8 9" id="KW-0472">Membrane</keyword>
<evidence type="ECO:0000256" key="7">
    <source>
        <dbReference type="ARBA" id="ARBA00022989"/>
    </source>
</evidence>
<feature type="transmembrane region" description="Helical" evidence="9">
    <location>
        <begin position="12"/>
        <end position="33"/>
    </location>
</feature>
<feature type="transmembrane region" description="Helical" evidence="9">
    <location>
        <begin position="128"/>
        <end position="146"/>
    </location>
</feature>
<feature type="transmembrane region" description="Helical" evidence="9">
    <location>
        <begin position="53"/>
        <end position="77"/>
    </location>
</feature>
<dbReference type="KEGG" id="vpy:HZI73_12640"/>
<keyword evidence="13" id="KW-1185">Reference proteome</keyword>
<sequence length="569" mass="64491">MIKYLRICGKETVYSLFIIMVATATTVILPLMYQNLVDIGIMNKNLNVLLWNLGFLVLLTLLRELFDLLHTIVTSSIRTKVFSKIRMDIYGHLQKMSLSYYASKQTGSLVARIINDVDSLEHLLIEKFLNLFKNLLMIVIIMTIIFRFNHNIAFMCFVFFPLFIIFFKLFTTTVYNMSYQVIEKQEKLMGSLQEGISGFETIQSYDVDKSNVEATYKKIAETEHTKKRLNIKKAMSEFSSVSISIFSLVLLWGYGGYKVLNGTMSIGGLIAISYYVNFLLEYTTDTFNLVINMRISFPAAKRVFDILDLEPEIKDSEHAVEMHTIQGNMVWKNVDFCYSADKNILKNVNLTFESGSLNAIVGESGQGKTSFIRLIPRFYDPVEGDIFLDGINLKDIKIDSLRKHIAVITQDTFLFNASIKSNIVLGRQQVSMNQIISAAIMANAHDFIMSLPEGYDTIVGERGTKLSGGQKKRIAIARAILFDPKIIILDEATADLDEVTEQSILHAMKRISKDKIVFMITHKISNLSFADRVFVLSGGAVTECDDIDIYKKSLAMKQIENNVTKLVSP</sequence>
<dbReference type="Gene3D" id="3.40.50.300">
    <property type="entry name" value="P-loop containing nucleotide triphosphate hydrolases"/>
    <property type="match status" value="1"/>
</dbReference>
<dbReference type="SUPFAM" id="SSF52540">
    <property type="entry name" value="P-loop containing nucleoside triphosphate hydrolases"/>
    <property type="match status" value="1"/>
</dbReference>
<dbReference type="Gene3D" id="1.20.1560.10">
    <property type="entry name" value="ABC transporter type 1, transmembrane domain"/>
    <property type="match status" value="1"/>
</dbReference>
<dbReference type="InterPro" id="IPR003439">
    <property type="entry name" value="ABC_transporter-like_ATP-bd"/>
</dbReference>
<feature type="domain" description="ABC transmembrane type-1" evidence="11">
    <location>
        <begin position="15"/>
        <end position="293"/>
    </location>
</feature>
<dbReference type="RefSeq" id="WP_212698583.1">
    <property type="nucleotide sequence ID" value="NZ_CP058649.1"/>
</dbReference>
<reference evidence="12" key="1">
    <citation type="submission" date="2020-07" db="EMBL/GenBank/DDBJ databases">
        <title>Vallitalea pronyensis genome.</title>
        <authorList>
            <person name="Postec A."/>
        </authorList>
    </citation>
    <scope>NUCLEOTIDE SEQUENCE</scope>
    <source>
        <strain evidence="12">FatNI3</strain>
    </source>
</reference>
<keyword evidence="3" id="KW-1003">Cell membrane</keyword>
<evidence type="ECO:0000256" key="8">
    <source>
        <dbReference type="ARBA" id="ARBA00023136"/>
    </source>
</evidence>
<evidence type="ECO:0000313" key="13">
    <source>
        <dbReference type="Proteomes" id="UP000683246"/>
    </source>
</evidence>
<dbReference type="GO" id="GO:0015421">
    <property type="term" value="F:ABC-type oligopeptide transporter activity"/>
    <property type="evidence" value="ECO:0007669"/>
    <property type="project" value="TreeGrafter"/>
</dbReference>
<dbReference type="Proteomes" id="UP000683246">
    <property type="component" value="Chromosome"/>
</dbReference>
<evidence type="ECO:0000256" key="4">
    <source>
        <dbReference type="ARBA" id="ARBA00022692"/>
    </source>
</evidence>
<feature type="transmembrane region" description="Helical" evidence="9">
    <location>
        <begin position="152"/>
        <end position="170"/>
    </location>
</feature>
<organism evidence="12 13">
    <name type="scientific">Vallitalea pronyensis</name>
    <dbReference type="NCBI Taxonomy" id="1348613"/>
    <lineage>
        <taxon>Bacteria</taxon>
        <taxon>Bacillati</taxon>
        <taxon>Bacillota</taxon>
        <taxon>Clostridia</taxon>
        <taxon>Lachnospirales</taxon>
        <taxon>Vallitaleaceae</taxon>
        <taxon>Vallitalea</taxon>
    </lineage>
</organism>
<protein>
    <submittedName>
        <fullName evidence="12">ABC transporter ATP-binding protein</fullName>
    </submittedName>
</protein>
<dbReference type="PROSITE" id="PS50929">
    <property type="entry name" value="ABC_TM1F"/>
    <property type="match status" value="1"/>
</dbReference>
<evidence type="ECO:0000256" key="3">
    <source>
        <dbReference type="ARBA" id="ARBA00022475"/>
    </source>
</evidence>
<evidence type="ECO:0000259" key="10">
    <source>
        <dbReference type="PROSITE" id="PS50893"/>
    </source>
</evidence>
<dbReference type="SMART" id="SM00382">
    <property type="entry name" value="AAA"/>
    <property type="match status" value="1"/>
</dbReference>